<organism evidence="2 3">
    <name type="scientific">Ornithinibacillus hominis</name>
    <dbReference type="NCBI Taxonomy" id="2763055"/>
    <lineage>
        <taxon>Bacteria</taxon>
        <taxon>Bacillati</taxon>
        <taxon>Bacillota</taxon>
        <taxon>Bacilli</taxon>
        <taxon>Bacillales</taxon>
        <taxon>Bacillaceae</taxon>
        <taxon>Ornithinibacillus</taxon>
    </lineage>
</organism>
<dbReference type="EMBL" id="JACOOL010000006">
    <property type="protein sequence ID" value="MBC5637188.1"/>
    <property type="molecule type" value="Genomic_DNA"/>
</dbReference>
<accession>A0A923L625</accession>
<protein>
    <submittedName>
        <fullName evidence="2">Uncharacterized protein</fullName>
    </submittedName>
</protein>
<evidence type="ECO:0000313" key="2">
    <source>
        <dbReference type="EMBL" id="MBC5637188.1"/>
    </source>
</evidence>
<gene>
    <name evidence="2" type="ORF">H8S33_10245</name>
</gene>
<evidence type="ECO:0000256" key="1">
    <source>
        <dbReference type="SAM" id="Phobius"/>
    </source>
</evidence>
<evidence type="ECO:0000313" key="3">
    <source>
        <dbReference type="Proteomes" id="UP000637359"/>
    </source>
</evidence>
<dbReference type="AlphaFoldDB" id="A0A923L625"/>
<sequence length="61" mass="7704">MRAWWQVKNSKTKRHQKKKEGRYTFWDGIMDALWWIPELLLLPFRLLLWLLRAVRRLFDFT</sequence>
<comment type="caution">
    <text evidence="2">The sequence shown here is derived from an EMBL/GenBank/DDBJ whole genome shotgun (WGS) entry which is preliminary data.</text>
</comment>
<dbReference type="RefSeq" id="WP_186869893.1">
    <property type="nucleotide sequence ID" value="NZ_JACOOL010000006.1"/>
</dbReference>
<keyword evidence="1" id="KW-1133">Transmembrane helix</keyword>
<reference evidence="2" key="1">
    <citation type="submission" date="2020-08" db="EMBL/GenBank/DDBJ databases">
        <title>Genome public.</title>
        <authorList>
            <person name="Liu C."/>
            <person name="Sun Q."/>
        </authorList>
    </citation>
    <scope>NUCLEOTIDE SEQUENCE</scope>
    <source>
        <strain evidence="2">BX22</strain>
    </source>
</reference>
<keyword evidence="1" id="KW-0472">Membrane</keyword>
<feature type="transmembrane region" description="Helical" evidence="1">
    <location>
        <begin position="32"/>
        <end position="51"/>
    </location>
</feature>
<dbReference type="Proteomes" id="UP000637359">
    <property type="component" value="Unassembled WGS sequence"/>
</dbReference>
<keyword evidence="3" id="KW-1185">Reference proteome</keyword>
<proteinExistence type="predicted"/>
<keyword evidence="1" id="KW-0812">Transmembrane</keyword>
<name>A0A923L625_9BACI</name>